<evidence type="ECO:0000256" key="3">
    <source>
        <dbReference type="ARBA" id="ARBA00023157"/>
    </source>
</evidence>
<feature type="compositionally biased region" description="Basic and acidic residues" evidence="6">
    <location>
        <begin position="415"/>
        <end position="426"/>
    </location>
</feature>
<keyword evidence="5" id="KW-0393">Immunoglobulin domain</keyword>
<dbReference type="SMART" id="SM00409">
    <property type="entry name" value="IG"/>
    <property type="match status" value="2"/>
</dbReference>
<dbReference type="GO" id="GO:0016020">
    <property type="term" value="C:membrane"/>
    <property type="evidence" value="ECO:0007669"/>
    <property type="project" value="UniProtKB-SubCell"/>
</dbReference>
<feature type="region of interest" description="Disordered" evidence="6">
    <location>
        <begin position="397"/>
        <end position="465"/>
    </location>
</feature>
<evidence type="ECO:0000256" key="5">
    <source>
        <dbReference type="ARBA" id="ARBA00023319"/>
    </source>
</evidence>
<accession>A0A7R9JRA8</accession>
<dbReference type="Pfam" id="PF08205">
    <property type="entry name" value="C2-set_2"/>
    <property type="match status" value="1"/>
</dbReference>
<feature type="compositionally biased region" description="Basic and acidic residues" evidence="6">
    <location>
        <begin position="451"/>
        <end position="465"/>
    </location>
</feature>
<evidence type="ECO:0000256" key="6">
    <source>
        <dbReference type="SAM" id="MobiDB-lite"/>
    </source>
</evidence>
<dbReference type="EMBL" id="OE839608">
    <property type="protein sequence ID" value="CAD7587876.1"/>
    <property type="molecule type" value="Genomic_DNA"/>
</dbReference>
<dbReference type="PANTHER" id="PTHR11640">
    <property type="entry name" value="NEPHRIN"/>
    <property type="match status" value="1"/>
</dbReference>
<evidence type="ECO:0000256" key="1">
    <source>
        <dbReference type="ARBA" id="ARBA00004479"/>
    </source>
</evidence>
<feature type="compositionally biased region" description="Polar residues" evidence="6">
    <location>
        <begin position="435"/>
        <end position="450"/>
    </location>
</feature>
<dbReference type="InterPro" id="IPR007110">
    <property type="entry name" value="Ig-like_dom"/>
</dbReference>
<dbReference type="SUPFAM" id="SSF48726">
    <property type="entry name" value="Immunoglobulin"/>
    <property type="match status" value="3"/>
</dbReference>
<keyword evidence="2 7" id="KW-0472">Membrane</keyword>
<dbReference type="InterPro" id="IPR013783">
    <property type="entry name" value="Ig-like_fold"/>
</dbReference>
<reference evidence="9" key="1">
    <citation type="submission" date="2020-11" db="EMBL/GenBank/DDBJ databases">
        <authorList>
            <person name="Tran Van P."/>
        </authorList>
    </citation>
    <scope>NUCLEOTIDE SEQUENCE</scope>
</reference>
<dbReference type="PROSITE" id="PS50835">
    <property type="entry name" value="IG_LIKE"/>
    <property type="match status" value="1"/>
</dbReference>
<name>A0A7R9JRA8_TIMGE</name>
<comment type="subcellular location">
    <subcellularLocation>
        <location evidence="1">Membrane</location>
        <topology evidence="1">Single-pass type I membrane protein</topology>
    </subcellularLocation>
</comment>
<gene>
    <name evidence="9" type="ORF">TGEB3V08_LOCUS2027</name>
</gene>
<keyword evidence="7" id="KW-1133">Transmembrane helix</keyword>
<keyword evidence="3" id="KW-1015">Disulfide bond</keyword>
<keyword evidence="7" id="KW-0812">Transmembrane</keyword>
<dbReference type="InterPro" id="IPR003599">
    <property type="entry name" value="Ig_sub"/>
</dbReference>
<evidence type="ECO:0000256" key="7">
    <source>
        <dbReference type="SAM" id="Phobius"/>
    </source>
</evidence>
<keyword evidence="4" id="KW-0325">Glycoprotein</keyword>
<feature type="transmembrane region" description="Helical" evidence="7">
    <location>
        <begin position="364"/>
        <end position="384"/>
    </location>
</feature>
<evidence type="ECO:0000313" key="9">
    <source>
        <dbReference type="EMBL" id="CAD7587876.1"/>
    </source>
</evidence>
<organism evidence="9">
    <name type="scientific">Timema genevievae</name>
    <name type="common">Walking stick</name>
    <dbReference type="NCBI Taxonomy" id="629358"/>
    <lineage>
        <taxon>Eukaryota</taxon>
        <taxon>Metazoa</taxon>
        <taxon>Ecdysozoa</taxon>
        <taxon>Arthropoda</taxon>
        <taxon>Hexapoda</taxon>
        <taxon>Insecta</taxon>
        <taxon>Pterygota</taxon>
        <taxon>Neoptera</taxon>
        <taxon>Polyneoptera</taxon>
        <taxon>Phasmatodea</taxon>
        <taxon>Timematodea</taxon>
        <taxon>Timematoidea</taxon>
        <taxon>Timematidae</taxon>
        <taxon>Timema</taxon>
    </lineage>
</organism>
<dbReference type="InterPro" id="IPR013162">
    <property type="entry name" value="CD80_C2-set"/>
</dbReference>
<dbReference type="InterPro" id="IPR036179">
    <property type="entry name" value="Ig-like_dom_sf"/>
</dbReference>
<evidence type="ECO:0000256" key="2">
    <source>
        <dbReference type="ARBA" id="ARBA00023136"/>
    </source>
</evidence>
<evidence type="ECO:0000259" key="8">
    <source>
        <dbReference type="PROSITE" id="PS50835"/>
    </source>
</evidence>
<dbReference type="Gene3D" id="2.60.40.10">
    <property type="entry name" value="Immunoglobulins"/>
    <property type="match status" value="2"/>
</dbReference>
<dbReference type="InterPro" id="IPR051275">
    <property type="entry name" value="Cell_adhesion_signaling"/>
</dbReference>
<dbReference type="AlphaFoldDB" id="A0A7R9JRA8"/>
<sequence>MSSVLRDTNHLYYRIPKTLRQAPNEAAVTIEVFPKESIVKVGDTVTVMCRAGEKLQYCRVASPAGTFNLKPNIPVSNGYIYSGKGLESGECGFTIANVQEMNNGNHTCYLGFDNTGLESNTTMSVIVARPPTTSPELSVSLVGSRVSADFQEGQTIQAMCRVPDNRPPSNLTWFIGNEQVTDGLSPIRKEPENCGYADLCAVSQNLTHTLSWRDNGKELSCFVQHFAMDERANNQTKSQLNVLYKPRDVEISSEQFGFEIGKPGRISKQVQANPRPSFAWNVGGGEWIREGQVDSLTGRFRAGETINNGSGIWQASLEIDSVTAEDVERVYNLRASNIAGVTDYAVSISTMDAPQGIQLGAGEIVGICAAILALLLIIFLIIFARATGRWCFSAGGGVRGKASHSSSEAQIDPEPETKKTTAHIEVEVDGGMENPSANHTASNEYINGNQDVKKTDQNSDKDTPV</sequence>
<evidence type="ECO:0000256" key="4">
    <source>
        <dbReference type="ARBA" id="ARBA00023180"/>
    </source>
</evidence>
<feature type="domain" description="Ig-like" evidence="8">
    <location>
        <begin position="135"/>
        <end position="241"/>
    </location>
</feature>
<proteinExistence type="predicted"/>
<protein>
    <recommendedName>
        <fullName evidence="8">Ig-like domain-containing protein</fullName>
    </recommendedName>
</protein>